<organism evidence="1 2">
    <name type="scientific">Rotaria magnacalcarata</name>
    <dbReference type="NCBI Taxonomy" id="392030"/>
    <lineage>
        <taxon>Eukaryota</taxon>
        <taxon>Metazoa</taxon>
        <taxon>Spiralia</taxon>
        <taxon>Gnathifera</taxon>
        <taxon>Rotifera</taxon>
        <taxon>Eurotatoria</taxon>
        <taxon>Bdelloidea</taxon>
        <taxon>Philodinida</taxon>
        <taxon>Philodinidae</taxon>
        <taxon>Rotaria</taxon>
    </lineage>
</organism>
<evidence type="ECO:0000313" key="2">
    <source>
        <dbReference type="Proteomes" id="UP000663834"/>
    </source>
</evidence>
<sequence length="121" mass="14323">MDTAINYDYDSFTHSENLETFGLIWLDVNPNNMEKNRNTEQQMRDIINHFRKFEDLDRCEEYIEKTSKEDRLVLIVSDELGRELVPRIHRLQQVSSIYVYGMNNTANGRWTSQFAKVGVSE</sequence>
<accession>A0A816GS81</accession>
<dbReference type="OrthoDB" id="10057301at2759"/>
<evidence type="ECO:0008006" key="3">
    <source>
        <dbReference type="Google" id="ProtNLM"/>
    </source>
</evidence>
<dbReference type="EMBL" id="CAJNOW010020060">
    <property type="protein sequence ID" value="CAF1677235.1"/>
    <property type="molecule type" value="Genomic_DNA"/>
</dbReference>
<dbReference type="AlphaFoldDB" id="A0A816GS81"/>
<proteinExistence type="predicted"/>
<reference evidence="1" key="1">
    <citation type="submission" date="2021-02" db="EMBL/GenBank/DDBJ databases">
        <authorList>
            <person name="Nowell W R."/>
        </authorList>
    </citation>
    <scope>NUCLEOTIDE SEQUENCE</scope>
</reference>
<gene>
    <name evidence="1" type="ORF">KQP761_LOCUS35674</name>
</gene>
<comment type="caution">
    <text evidence="1">The sequence shown here is derived from an EMBL/GenBank/DDBJ whole genome shotgun (WGS) entry which is preliminary data.</text>
</comment>
<evidence type="ECO:0000313" key="1">
    <source>
        <dbReference type="EMBL" id="CAF1677235.1"/>
    </source>
</evidence>
<dbReference type="Proteomes" id="UP000663834">
    <property type="component" value="Unassembled WGS sequence"/>
</dbReference>
<protein>
    <recommendedName>
        <fullName evidence="3">Receptor ligand binding region domain-containing protein</fullName>
    </recommendedName>
</protein>
<name>A0A816GS81_9BILA</name>